<accession>A0A3S8ZT12</accession>
<evidence type="ECO:0000256" key="2">
    <source>
        <dbReference type="SAM" id="Coils"/>
    </source>
</evidence>
<dbReference type="OrthoDB" id="9808480at2"/>
<dbReference type="RefSeq" id="WP_125973472.1">
    <property type="nucleotide sequence ID" value="NZ_CP034433.1"/>
</dbReference>
<dbReference type="PANTHER" id="PTHR30204">
    <property type="entry name" value="REDOX-CYCLING DRUG-SENSING TRANSCRIPTIONAL ACTIVATOR SOXR"/>
    <property type="match status" value="1"/>
</dbReference>
<evidence type="ECO:0000256" key="1">
    <source>
        <dbReference type="ARBA" id="ARBA00023125"/>
    </source>
</evidence>
<dbReference type="GO" id="GO:0003677">
    <property type="term" value="F:DNA binding"/>
    <property type="evidence" value="ECO:0007669"/>
    <property type="project" value="UniProtKB-KW"/>
</dbReference>
<dbReference type="PANTHER" id="PTHR30204:SF92">
    <property type="entry name" value="HTH-TYPE TRANSCRIPTIONAL REGULATOR ZNTR"/>
    <property type="match status" value="1"/>
</dbReference>
<name>A0A3S8ZT12_9NEIS</name>
<reference evidence="4 5" key="1">
    <citation type="submission" date="2018-12" db="EMBL/GenBank/DDBJ databases">
        <title>Complete genome sequence of Iodobacter sp. H11R3.</title>
        <authorList>
            <person name="Bae J.-W."/>
        </authorList>
    </citation>
    <scope>NUCLEOTIDE SEQUENCE [LARGE SCALE GENOMIC DNA]</scope>
    <source>
        <strain evidence="4 5">H11R3</strain>
    </source>
</reference>
<dbReference type="PRINTS" id="PR00040">
    <property type="entry name" value="HTHMERR"/>
</dbReference>
<dbReference type="Gene3D" id="1.10.1660.10">
    <property type="match status" value="1"/>
</dbReference>
<dbReference type="PROSITE" id="PS50937">
    <property type="entry name" value="HTH_MERR_2"/>
    <property type="match status" value="1"/>
</dbReference>
<dbReference type="InterPro" id="IPR009061">
    <property type="entry name" value="DNA-bd_dom_put_sf"/>
</dbReference>
<feature type="domain" description="HTH merR-type" evidence="3">
    <location>
        <begin position="1"/>
        <end position="69"/>
    </location>
</feature>
<evidence type="ECO:0000313" key="4">
    <source>
        <dbReference type="EMBL" id="AZN36618.1"/>
    </source>
</evidence>
<evidence type="ECO:0000313" key="5">
    <source>
        <dbReference type="Proteomes" id="UP000282438"/>
    </source>
</evidence>
<evidence type="ECO:0000259" key="3">
    <source>
        <dbReference type="PROSITE" id="PS50937"/>
    </source>
</evidence>
<proteinExistence type="predicted"/>
<sequence length="144" mass="16476">MKIGELARIAQCSVETIRFYEKEALLAAPARTSGNFRHYNAEHVERLRFIRNCRALDMSHEEIHTLIRLADQPIDSCNAINSVFDQHIQHVETRIQQLEQLKQQLAHLRQQCQIEHAVDPCGILQGLAGMPFEAKLDKAKTHLG</sequence>
<dbReference type="EMBL" id="CP034433">
    <property type="protein sequence ID" value="AZN36618.1"/>
    <property type="molecule type" value="Genomic_DNA"/>
</dbReference>
<dbReference type="SMART" id="SM00422">
    <property type="entry name" value="HTH_MERR"/>
    <property type="match status" value="1"/>
</dbReference>
<dbReference type="InterPro" id="IPR011791">
    <property type="entry name" value="CadR-PbrR"/>
</dbReference>
<keyword evidence="2" id="KW-0175">Coiled coil</keyword>
<dbReference type="InterPro" id="IPR000551">
    <property type="entry name" value="MerR-type_HTH_dom"/>
</dbReference>
<dbReference type="AlphaFoldDB" id="A0A3S8ZT12"/>
<dbReference type="SUPFAM" id="SSF46955">
    <property type="entry name" value="Putative DNA-binding domain"/>
    <property type="match status" value="1"/>
</dbReference>
<dbReference type="NCBIfam" id="TIGR02047">
    <property type="entry name" value="CadR-PbrR"/>
    <property type="match status" value="1"/>
</dbReference>
<organism evidence="4 5">
    <name type="scientific">Iodobacter ciconiae</name>
    <dbReference type="NCBI Taxonomy" id="2496266"/>
    <lineage>
        <taxon>Bacteria</taxon>
        <taxon>Pseudomonadati</taxon>
        <taxon>Pseudomonadota</taxon>
        <taxon>Betaproteobacteria</taxon>
        <taxon>Neisseriales</taxon>
        <taxon>Chitinibacteraceae</taxon>
        <taxon>Iodobacter</taxon>
    </lineage>
</organism>
<dbReference type="GO" id="GO:0046872">
    <property type="term" value="F:metal ion binding"/>
    <property type="evidence" value="ECO:0007669"/>
    <property type="project" value="InterPro"/>
</dbReference>
<dbReference type="KEGG" id="iod:EJO50_08985"/>
<feature type="coiled-coil region" evidence="2">
    <location>
        <begin position="88"/>
        <end position="118"/>
    </location>
</feature>
<dbReference type="Proteomes" id="UP000282438">
    <property type="component" value="Chromosome"/>
</dbReference>
<dbReference type="Pfam" id="PF13411">
    <property type="entry name" value="MerR_1"/>
    <property type="match status" value="1"/>
</dbReference>
<gene>
    <name evidence="4" type="primary">cadR</name>
    <name evidence="4" type="ORF">EJO50_08985</name>
</gene>
<dbReference type="InterPro" id="IPR047057">
    <property type="entry name" value="MerR_fam"/>
</dbReference>
<keyword evidence="5" id="KW-1185">Reference proteome</keyword>
<dbReference type="CDD" id="cd04784">
    <property type="entry name" value="HTH_CadR-PbrR"/>
    <property type="match status" value="1"/>
</dbReference>
<keyword evidence="1" id="KW-0238">DNA-binding</keyword>
<dbReference type="GO" id="GO:0003700">
    <property type="term" value="F:DNA-binding transcription factor activity"/>
    <property type="evidence" value="ECO:0007669"/>
    <property type="project" value="InterPro"/>
</dbReference>
<protein>
    <submittedName>
        <fullName evidence="4">Cd(II)/Pb(II)-responsive transcriptional regulator</fullName>
    </submittedName>
</protein>
<dbReference type="GO" id="GO:0045893">
    <property type="term" value="P:positive regulation of DNA-templated transcription"/>
    <property type="evidence" value="ECO:0007669"/>
    <property type="project" value="InterPro"/>
</dbReference>